<dbReference type="Gene3D" id="3.40.630.10">
    <property type="entry name" value="Zn peptidases"/>
    <property type="match status" value="1"/>
</dbReference>
<accession>A0ABT4AXU6</accession>
<evidence type="ECO:0000256" key="4">
    <source>
        <dbReference type="ARBA" id="ARBA00022801"/>
    </source>
</evidence>
<reference evidence="10" key="1">
    <citation type="submission" date="2022-11" db="EMBL/GenBank/DDBJ databases">
        <authorList>
            <person name="Somphong A."/>
            <person name="Phongsopitanun W."/>
        </authorList>
    </citation>
    <scope>NUCLEOTIDE SEQUENCE</scope>
    <source>
        <strain evidence="10">Pm04-4</strain>
    </source>
</reference>
<comment type="function">
    <text evidence="6">Presumably involved in the processing and regular turnover of intracellular proteins. Catalyzes the removal of unsubstituted N-terminal amino acids from various peptides.</text>
</comment>
<dbReference type="PANTHER" id="PTHR11963:SF20">
    <property type="entry name" value="PEPTIDASE B"/>
    <property type="match status" value="1"/>
</dbReference>
<feature type="domain" description="Cytosol aminopeptidase" evidence="9">
    <location>
        <begin position="141"/>
        <end position="442"/>
    </location>
</feature>
<evidence type="ECO:0000256" key="2">
    <source>
        <dbReference type="ARBA" id="ARBA00022438"/>
    </source>
</evidence>
<comment type="caution">
    <text evidence="10">The sequence shown here is derived from an EMBL/GenBank/DDBJ whole genome shotgun (WGS) entry which is preliminary data.</text>
</comment>
<evidence type="ECO:0000313" key="10">
    <source>
        <dbReference type="EMBL" id="MCY1139068.1"/>
    </source>
</evidence>
<keyword evidence="2 10" id="KW-0031">Aminopeptidase</keyword>
<dbReference type="RefSeq" id="WP_267563147.1">
    <property type="nucleotide sequence ID" value="NZ_JAPNTZ010000004.1"/>
</dbReference>
<dbReference type="Pfam" id="PF00883">
    <property type="entry name" value="Peptidase_M17"/>
    <property type="match status" value="1"/>
</dbReference>
<dbReference type="SUPFAM" id="SSF53187">
    <property type="entry name" value="Zn-dependent exopeptidases"/>
    <property type="match status" value="1"/>
</dbReference>
<gene>
    <name evidence="10" type="ORF">OWR29_13810</name>
</gene>
<evidence type="ECO:0000259" key="9">
    <source>
        <dbReference type="Pfam" id="PF00883"/>
    </source>
</evidence>
<keyword evidence="3" id="KW-0645">Protease</keyword>
<evidence type="ECO:0000313" key="11">
    <source>
        <dbReference type="Proteomes" id="UP001151002"/>
    </source>
</evidence>
<dbReference type="InterPro" id="IPR011356">
    <property type="entry name" value="Leucine_aapep/pepB"/>
</dbReference>
<evidence type="ECO:0000256" key="6">
    <source>
        <dbReference type="ARBA" id="ARBA00049972"/>
    </source>
</evidence>
<dbReference type="Proteomes" id="UP001151002">
    <property type="component" value="Unassembled WGS sequence"/>
</dbReference>
<keyword evidence="11" id="KW-1185">Reference proteome</keyword>
<organism evidence="10 11">
    <name type="scientific">Paractinoplanes pyxinae</name>
    <dbReference type="NCBI Taxonomy" id="2997416"/>
    <lineage>
        <taxon>Bacteria</taxon>
        <taxon>Bacillati</taxon>
        <taxon>Actinomycetota</taxon>
        <taxon>Actinomycetes</taxon>
        <taxon>Micromonosporales</taxon>
        <taxon>Micromonosporaceae</taxon>
        <taxon>Paractinoplanes</taxon>
    </lineage>
</organism>
<name>A0ABT4AXU6_9ACTN</name>
<dbReference type="EMBL" id="JAPNTZ010000004">
    <property type="protein sequence ID" value="MCY1139068.1"/>
    <property type="molecule type" value="Genomic_DNA"/>
</dbReference>
<evidence type="ECO:0000256" key="3">
    <source>
        <dbReference type="ARBA" id="ARBA00022670"/>
    </source>
</evidence>
<dbReference type="InterPro" id="IPR000819">
    <property type="entry name" value="Peptidase_M17_C"/>
</dbReference>
<evidence type="ECO:0000256" key="1">
    <source>
        <dbReference type="ARBA" id="ARBA00009528"/>
    </source>
</evidence>
<keyword evidence="4" id="KW-0378">Hydrolase</keyword>
<evidence type="ECO:0000256" key="7">
    <source>
        <dbReference type="ARBA" id="ARBA00050021"/>
    </source>
</evidence>
<evidence type="ECO:0000256" key="5">
    <source>
        <dbReference type="ARBA" id="ARBA00033172"/>
    </source>
</evidence>
<proteinExistence type="inferred from homology"/>
<dbReference type="CDD" id="cd00433">
    <property type="entry name" value="Peptidase_M17"/>
    <property type="match status" value="1"/>
</dbReference>
<dbReference type="PANTHER" id="PTHR11963">
    <property type="entry name" value="LEUCINE AMINOPEPTIDASE-RELATED"/>
    <property type="match status" value="1"/>
</dbReference>
<dbReference type="PRINTS" id="PR00481">
    <property type="entry name" value="LAMNOPPTDASE"/>
</dbReference>
<dbReference type="GO" id="GO:0004177">
    <property type="term" value="F:aminopeptidase activity"/>
    <property type="evidence" value="ECO:0007669"/>
    <property type="project" value="UniProtKB-KW"/>
</dbReference>
<protein>
    <recommendedName>
        <fullName evidence="7">Probable cytosol aminopeptidase</fullName>
    </recommendedName>
    <alternativeName>
        <fullName evidence="8">Leucine aminopeptidase</fullName>
    </alternativeName>
    <alternativeName>
        <fullName evidence="5">Leucyl aminopeptidase</fullName>
    </alternativeName>
</protein>
<sequence>MTSSDKRDRAAEIAAAADAVVTGTGPVIVDAGKADRRIEFVPSAPVSGWSVADGTAVDGDTLLVELGDAPTVETARRVAIAAGARLSGGPVAVSAPPALIEPIIDGLITAAPPGNEVTLLVDESQLPSAVRGQLAADVARLARLLVSAPANLLTPSAAAAWATRIADNAGLSCTVLGPDEVRAQGFGALAAIGGGSSDGPYLVTLDHLPEAGGPEVALVGKGITFDSGGLSLKSPAAMQSMRLDVAGAATVLAVMAGLRRAGCTVPVRAVLPFAENLPGPGAARPGDVVTAWNGTEIQILDTDFEGRVILADALALAADSEPGLLIDLATLTYQAEIALGPEIAAVLARDDEAATRLLAAGARSGEPLWRLPYDERYLNQVRTASGVRNHPLHDSGRAITAALFLGEFVPRTVPWVHCDMTGPAWSGNASIDGATGFGARTLLALLT</sequence>
<evidence type="ECO:0000256" key="8">
    <source>
        <dbReference type="ARBA" id="ARBA00050061"/>
    </source>
</evidence>
<comment type="similarity">
    <text evidence="1">Belongs to the peptidase M17 family.</text>
</comment>